<dbReference type="InterPro" id="IPR015661">
    <property type="entry name" value="Bub1/Mad3"/>
</dbReference>
<dbReference type="Proteomes" id="UP000005408">
    <property type="component" value="Unassembled WGS sequence"/>
</dbReference>
<comment type="subcellular location">
    <subcellularLocation>
        <location evidence="1">Chromosome</location>
        <location evidence="1">Centromere</location>
        <location evidence="1">Kinetochore</location>
    </subcellularLocation>
</comment>
<dbReference type="Pfam" id="PF08311">
    <property type="entry name" value="Mad3_BUB1_I"/>
    <property type="match status" value="1"/>
</dbReference>
<feature type="domain" description="BUB1 N-terminal" evidence="8">
    <location>
        <begin position="47"/>
        <end position="207"/>
    </location>
</feature>
<evidence type="ECO:0000256" key="3">
    <source>
        <dbReference type="ARBA" id="ARBA00022838"/>
    </source>
</evidence>
<dbReference type="GO" id="GO:0032991">
    <property type="term" value="C:protein-containing complex"/>
    <property type="evidence" value="ECO:0007669"/>
    <property type="project" value="UniProtKB-ARBA"/>
</dbReference>
<dbReference type="AlphaFoldDB" id="A0A8W8IZH3"/>
<evidence type="ECO:0000256" key="6">
    <source>
        <dbReference type="SAM" id="MobiDB-lite"/>
    </source>
</evidence>
<dbReference type="PROSITE" id="PS51489">
    <property type="entry name" value="BUB1_N"/>
    <property type="match status" value="1"/>
</dbReference>
<name>A0A8W8IZH3_MAGGI</name>
<evidence type="ECO:0000256" key="1">
    <source>
        <dbReference type="ARBA" id="ARBA00004629"/>
    </source>
</evidence>
<feature type="region of interest" description="Disordered" evidence="6">
    <location>
        <begin position="638"/>
        <end position="695"/>
    </location>
</feature>
<evidence type="ECO:0008006" key="11">
    <source>
        <dbReference type="Google" id="ProtNLM"/>
    </source>
</evidence>
<dbReference type="InterPro" id="IPR013212">
    <property type="entry name" value="Mad3/Bub1_I"/>
</dbReference>
<dbReference type="OMA" id="QMFNMFI"/>
<dbReference type="GO" id="GO:0000776">
    <property type="term" value="C:kinetochore"/>
    <property type="evidence" value="ECO:0007669"/>
    <property type="project" value="UniProtKB-KW"/>
</dbReference>
<keyword evidence="4" id="KW-0137">Centromere</keyword>
<accession>A0A8W8IZH3</accession>
<feature type="region of interest" description="Disordered" evidence="6">
    <location>
        <begin position="767"/>
        <end position="877"/>
    </location>
</feature>
<proteinExistence type="predicted"/>
<dbReference type="SMART" id="SM00220">
    <property type="entry name" value="S_TKc"/>
    <property type="match status" value="1"/>
</dbReference>
<evidence type="ECO:0000256" key="2">
    <source>
        <dbReference type="ARBA" id="ARBA00022454"/>
    </source>
</evidence>
<dbReference type="SUPFAM" id="SSF56112">
    <property type="entry name" value="Protein kinase-like (PK-like)"/>
    <property type="match status" value="1"/>
</dbReference>
<dbReference type="GO" id="GO:0005634">
    <property type="term" value="C:nucleus"/>
    <property type="evidence" value="ECO:0007669"/>
    <property type="project" value="TreeGrafter"/>
</dbReference>
<keyword evidence="10" id="KW-1185">Reference proteome</keyword>
<dbReference type="PROSITE" id="PS00108">
    <property type="entry name" value="PROTEIN_KINASE_ST"/>
    <property type="match status" value="1"/>
</dbReference>
<feature type="region of interest" description="Disordered" evidence="6">
    <location>
        <begin position="739"/>
        <end position="758"/>
    </location>
</feature>
<dbReference type="GO" id="GO:0004672">
    <property type="term" value="F:protein kinase activity"/>
    <property type="evidence" value="ECO:0007669"/>
    <property type="project" value="InterPro"/>
</dbReference>
<dbReference type="PANTHER" id="PTHR14030">
    <property type="entry name" value="MITOTIC CHECKPOINT SERINE/THREONINE-PROTEIN KINASE BUB1"/>
    <property type="match status" value="1"/>
</dbReference>
<dbReference type="Gene3D" id="1.25.40.430">
    <property type="match status" value="1"/>
</dbReference>
<feature type="compositionally biased region" description="Polar residues" evidence="6">
    <location>
        <begin position="673"/>
        <end position="684"/>
    </location>
</feature>
<organism evidence="9 10">
    <name type="scientific">Magallana gigas</name>
    <name type="common">Pacific oyster</name>
    <name type="synonym">Crassostrea gigas</name>
    <dbReference type="NCBI Taxonomy" id="29159"/>
    <lineage>
        <taxon>Eukaryota</taxon>
        <taxon>Metazoa</taxon>
        <taxon>Spiralia</taxon>
        <taxon>Lophotrochozoa</taxon>
        <taxon>Mollusca</taxon>
        <taxon>Bivalvia</taxon>
        <taxon>Autobranchia</taxon>
        <taxon>Pteriomorphia</taxon>
        <taxon>Ostreida</taxon>
        <taxon>Ostreoidea</taxon>
        <taxon>Ostreidae</taxon>
        <taxon>Magallana</taxon>
    </lineage>
</organism>
<feature type="domain" description="Protein kinase" evidence="7">
    <location>
        <begin position="932"/>
        <end position="1250"/>
    </location>
</feature>
<protein>
    <recommendedName>
        <fullName evidence="11">Mitotic checkpoint serine/threonine-protein kinase BUB1</fullName>
    </recommendedName>
</protein>
<reference evidence="9" key="1">
    <citation type="submission" date="2022-08" db="UniProtKB">
        <authorList>
            <consortium name="EnsemblMetazoa"/>
        </authorList>
    </citation>
    <scope>IDENTIFICATION</scope>
    <source>
        <strain evidence="9">05x7-T-G4-1.051#20</strain>
    </source>
</reference>
<evidence type="ECO:0000256" key="5">
    <source>
        <dbReference type="SAM" id="Coils"/>
    </source>
</evidence>
<feature type="compositionally biased region" description="Polar residues" evidence="6">
    <location>
        <begin position="854"/>
        <end position="866"/>
    </location>
</feature>
<keyword evidence="2" id="KW-0158">Chromosome</keyword>
<dbReference type="OrthoDB" id="248495at2759"/>
<feature type="region of interest" description="Disordered" evidence="6">
    <location>
        <begin position="281"/>
        <end position="307"/>
    </location>
</feature>
<feature type="compositionally biased region" description="Polar residues" evidence="6">
    <location>
        <begin position="523"/>
        <end position="557"/>
    </location>
</feature>
<dbReference type="GO" id="GO:0051754">
    <property type="term" value="P:meiotic sister chromatid cohesion, centromeric"/>
    <property type="evidence" value="ECO:0007669"/>
    <property type="project" value="TreeGrafter"/>
</dbReference>
<feature type="compositionally biased region" description="Polar residues" evidence="6">
    <location>
        <begin position="767"/>
        <end position="789"/>
    </location>
</feature>
<feature type="region of interest" description="Disordered" evidence="6">
    <location>
        <begin position="490"/>
        <end position="583"/>
    </location>
</feature>
<dbReference type="FunFam" id="1.25.40.430:FF:000003">
    <property type="entry name" value="Checkpoint serine/threonine-protein kinase BUB1"/>
    <property type="match status" value="1"/>
</dbReference>
<keyword evidence="3" id="KW-0995">Kinetochore</keyword>
<keyword evidence="5" id="KW-0175">Coiled coil</keyword>
<evidence type="ECO:0000259" key="7">
    <source>
        <dbReference type="PROSITE" id="PS50011"/>
    </source>
</evidence>
<evidence type="ECO:0000313" key="10">
    <source>
        <dbReference type="Proteomes" id="UP000005408"/>
    </source>
</evidence>
<dbReference type="GO" id="GO:0005524">
    <property type="term" value="F:ATP binding"/>
    <property type="evidence" value="ECO:0007669"/>
    <property type="project" value="InterPro"/>
</dbReference>
<feature type="compositionally biased region" description="Basic and acidic residues" evidence="6">
    <location>
        <begin position="824"/>
        <end position="838"/>
    </location>
</feature>
<dbReference type="InterPro" id="IPR000719">
    <property type="entry name" value="Prot_kinase_dom"/>
</dbReference>
<dbReference type="EnsemblMetazoa" id="G16362.1">
    <property type="protein sequence ID" value="G16362.1:cds"/>
    <property type="gene ID" value="G16362"/>
</dbReference>
<evidence type="ECO:0000313" key="9">
    <source>
        <dbReference type="EnsemblMetazoa" id="G16362.1:cds"/>
    </source>
</evidence>
<dbReference type="GO" id="GO:0007094">
    <property type="term" value="P:mitotic spindle assembly checkpoint signaling"/>
    <property type="evidence" value="ECO:0007669"/>
    <property type="project" value="InterPro"/>
</dbReference>
<dbReference type="Gene3D" id="1.10.510.10">
    <property type="entry name" value="Transferase(Phosphotransferase) domain 1"/>
    <property type="match status" value="1"/>
</dbReference>
<dbReference type="Pfam" id="PF00069">
    <property type="entry name" value="Pkinase"/>
    <property type="match status" value="1"/>
</dbReference>
<dbReference type="PANTHER" id="PTHR14030:SF4">
    <property type="entry name" value="BUB1 KINASE, ISOFORM A-RELATED"/>
    <property type="match status" value="1"/>
</dbReference>
<evidence type="ECO:0000256" key="4">
    <source>
        <dbReference type="ARBA" id="ARBA00023328"/>
    </source>
</evidence>
<dbReference type="SMART" id="SM00777">
    <property type="entry name" value="Mad3_BUB1_I"/>
    <property type="match status" value="1"/>
</dbReference>
<feature type="coiled-coil region" evidence="5">
    <location>
        <begin position="387"/>
        <end position="472"/>
    </location>
</feature>
<dbReference type="InterPro" id="IPR008271">
    <property type="entry name" value="Ser/Thr_kinase_AS"/>
</dbReference>
<sequence>MDHDTSNWELSKENVQPIRQGRHFANLNAALQTNIDHSSLKRQKQNFEEALRSYGGDDPLEVWFSYVLWTEQAFPKGGNESPLWQLLERCIREFNENDTYKNDQRYVDIWIRYANLSAESEEIFKFMHDQGIGTELSCFYESWANVTELGGHTKKADSIYQLGINRAAQPLSQLQRKHERFQYRVAQGLVGQVEEEMETDPAETRTALAKLKTLGKKHQAPVSRVGNIHQGSGGGIPLQPRPLNQKAGLGFQIYSDENAAPTLIPETTGEWKEIPKPSAINKENRQKPGVWSSAKVPQRGAVAPVAPSKPSFSIHVEENSDQPMMTPRKAPGMESQVLSARKAPKHTDPLQNLRHVTETEGGVFVPMYCKDKVYCGIEEFSFEELRALRWKAKKRAAENRERRKEEERRKAEEKLMAAQQQDLLRQQEILRQRMMEFQQQQEQFEREKKSMLSKLQEKLIERDQQLEEASQQHLRTQRDQVERDIELRMQQQELAPRQSPKSTLRPKSEVNPAAVKTRPLGQRSLSPQEEMDTQPQPQSGNVLQTSTSTPSDRSWLNSSGSGGRRTGPTPDTSKRSLTAPSPTVCTKEAMNIVMGMFNSSLDIDKDLGWEEGGQGNMSLPPQNETPAKASVPFAIFDENSQMKKEKSRIPVYEDQTDRENRPPLPIQDRSDKQSGSIPVQSFGQRTKKTGGLVKARQSDTFDLENKMEGIESQGGDEDYTIAPVGSHQSFAAMARCASTPFSENHEGPPPIPNLSNIQADKTANHTPILSNTADSQGPNSFFPDQQNLSPIMEGSSEESDPSAHSHHHTQHSATHAQLSAFHPLGDRVADHTHPDPHIYHIPMEEPPAEHDPLNHSNPVVDTSTYQPPEENPGLADQSVYIDTSNPFDVDTVRHILEQLPTPIKLHPSYHEVPRQIQSIICGINITLGMDMYEVKEIVGKGAFAKVYSATCMMSSCNTDILDFDYLDSADLESKLIALKVQKPANVWEFYICTEIQKRLSRLQENVDVRPAMMSVEKGYFYTDASCLVTEYCKHGSVLDVVNKFGEANKSQEFLTLYLTIELMHMVEQLHRCQIIHGDLKPDNLLVKGFSPLPDSSDPDVVFSGDRRPLLLIDFGQSIDMTRYPPGTTFLAKVKTSSFMCIEMQTDRPWTYQTDLFGLAGTLHVLLFGQYMKVYQEQGEWRITQSVNRKFNQQLWRKIFYTLLNIPSCEEIPDLPALRRECEEYFVSSLLPTYNKQINKVILKLDSLASK</sequence>
<dbReference type="PROSITE" id="PS50011">
    <property type="entry name" value="PROTEIN_KINASE_DOM"/>
    <property type="match status" value="1"/>
</dbReference>
<dbReference type="InterPro" id="IPR011009">
    <property type="entry name" value="Kinase-like_dom_sf"/>
</dbReference>
<evidence type="ECO:0000259" key="8">
    <source>
        <dbReference type="PROSITE" id="PS51489"/>
    </source>
</evidence>